<evidence type="ECO:0000313" key="2">
    <source>
        <dbReference type="Proteomes" id="UP001430953"/>
    </source>
</evidence>
<protein>
    <submittedName>
        <fullName evidence="1">Uncharacterized protein</fullName>
    </submittedName>
</protein>
<reference evidence="1 2" key="1">
    <citation type="submission" date="2023-03" db="EMBL/GenBank/DDBJ databases">
        <title>High recombination rates correlate with genetic variation in Cardiocondyla obscurior ants.</title>
        <authorList>
            <person name="Errbii M."/>
        </authorList>
    </citation>
    <scope>NUCLEOTIDE SEQUENCE [LARGE SCALE GENOMIC DNA]</scope>
    <source>
        <strain evidence="1">Alpha-2009</strain>
        <tissue evidence="1">Whole body</tissue>
    </source>
</reference>
<sequence length="60" mass="7185">MKPLAHNVMTFAFIKLLYYAAKKNVGFFPRNKPAIRDQRIQVYFCCLLKRFSTLYTTRYS</sequence>
<comment type="caution">
    <text evidence="1">The sequence shown here is derived from an EMBL/GenBank/DDBJ whole genome shotgun (WGS) entry which is preliminary data.</text>
</comment>
<gene>
    <name evidence="1" type="ORF">PUN28_007498</name>
</gene>
<accession>A0AAW2G5A7</accession>
<proteinExistence type="predicted"/>
<name>A0AAW2G5A7_9HYME</name>
<dbReference type="AlphaFoldDB" id="A0AAW2G5A7"/>
<evidence type="ECO:0000313" key="1">
    <source>
        <dbReference type="EMBL" id="KAL0122858.1"/>
    </source>
</evidence>
<organism evidence="1 2">
    <name type="scientific">Cardiocondyla obscurior</name>
    <dbReference type="NCBI Taxonomy" id="286306"/>
    <lineage>
        <taxon>Eukaryota</taxon>
        <taxon>Metazoa</taxon>
        <taxon>Ecdysozoa</taxon>
        <taxon>Arthropoda</taxon>
        <taxon>Hexapoda</taxon>
        <taxon>Insecta</taxon>
        <taxon>Pterygota</taxon>
        <taxon>Neoptera</taxon>
        <taxon>Endopterygota</taxon>
        <taxon>Hymenoptera</taxon>
        <taxon>Apocrita</taxon>
        <taxon>Aculeata</taxon>
        <taxon>Formicoidea</taxon>
        <taxon>Formicidae</taxon>
        <taxon>Myrmicinae</taxon>
        <taxon>Cardiocondyla</taxon>
    </lineage>
</organism>
<keyword evidence="2" id="KW-1185">Reference proteome</keyword>
<dbReference type="Proteomes" id="UP001430953">
    <property type="component" value="Unassembled WGS sequence"/>
</dbReference>
<dbReference type="EMBL" id="JADYXP020000006">
    <property type="protein sequence ID" value="KAL0122858.1"/>
    <property type="molecule type" value="Genomic_DNA"/>
</dbReference>